<dbReference type="Proteomes" id="UP000056453">
    <property type="component" value="Unassembled WGS sequence"/>
</dbReference>
<protein>
    <recommendedName>
        <fullName evidence="3">Single Cache domain-containing protein</fullName>
    </recommendedName>
</protein>
<organism evidence="1 2">
    <name type="scientific">Burkholderia ubonensis</name>
    <dbReference type="NCBI Taxonomy" id="101571"/>
    <lineage>
        <taxon>Bacteria</taxon>
        <taxon>Pseudomonadati</taxon>
        <taxon>Pseudomonadota</taxon>
        <taxon>Betaproteobacteria</taxon>
        <taxon>Burkholderiales</taxon>
        <taxon>Burkholderiaceae</taxon>
        <taxon>Burkholderia</taxon>
        <taxon>Burkholderia cepacia complex</taxon>
    </lineage>
</organism>
<proteinExistence type="predicted"/>
<keyword evidence="2" id="KW-1185">Reference proteome</keyword>
<dbReference type="EMBL" id="LPBJ01000047">
    <property type="protein sequence ID" value="KVP97930.1"/>
    <property type="molecule type" value="Genomic_DNA"/>
</dbReference>
<accession>A0AAW3MVW9</accession>
<reference evidence="1 2" key="1">
    <citation type="submission" date="2015-11" db="EMBL/GenBank/DDBJ databases">
        <title>Expanding the genomic diversity of Burkholderia species for the development of highly accurate diagnostics.</title>
        <authorList>
            <person name="Sahl J."/>
            <person name="Keim P."/>
            <person name="Wagner D."/>
        </authorList>
    </citation>
    <scope>NUCLEOTIDE SEQUENCE [LARGE SCALE GENOMIC DNA]</scope>
    <source>
        <strain evidence="1 2">MSMB1808WGS</strain>
    </source>
</reference>
<evidence type="ECO:0000313" key="1">
    <source>
        <dbReference type="EMBL" id="KVP97930.1"/>
    </source>
</evidence>
<gene>
    <name evidence="1" type="ORF">WJ96_04995</name>
</gene>
<dbReference type="Gene3D" id="3.30.450.20">
    <property type="entry name" value="PAS domain"/>
    <property type="match status" value="1"/>
</dbReference>
<evidence type="ECO:0008006" key="3">
    <source>
        <dbReference type="Google" id="ProtNLM"/>
    </source>
</evidence>
<name>A0AAW3MVW9_9BURK</name>
<comment type="caution">
    <text evidence="1">The sequence shown here is derived from an EMBL/GenBank/DDBJ whole genome shotgun (WGS) entry which is preliminary data.</text>
</comment>
<sequence length="141" mass="15444">MFISASIMLGAPTAAHAEDANATAIVNSTELLNFLSGVVPEAMTHILDNIQNGQVRRVAPNYPVWIIDSDNGTLLYYQGQKEFRGQSAGRLVDDTGFRFGQRALDMAKNSRSTWIKLQLAGKEYKAYCASKAPFVVCSLVQ</sequence>
<dbReference type="AlphaFoldDB" id="A0AAW3MVW9"/>
<evidence type="ECO:0000313" key="2">
    <source>
        <dbReference type="Proteomes" id="UP000056453"/>
    </source>
</evidence>